<reference evidence="2" key="1">
    <citation type="submission" date="2023-07" db="EMBL/GenBank/DDBJ databases">
        <title>Chromosome-level Genome Assembly of Striped Snakehead (Channa striata).</title>
        <authorList>
            <person name="Liu H."/>
        </authorList>
    </citation>
    <scope>NUCLEOTIDE SEQUENCE</scope>
    <source>
        <strain evidence="2">Gz</strain>
        <tissue evidence="2">Muscle</tissue>
    </source>
</reference>
<dbReference type="AlphaFoldDB" id="A0AA88MG58"/>
<dbReference type="Proteomes" id="UP001187415">
    <property type="component" value="Unassembled WGS sequence"/>
</dbReference>
<name>A0AA88MG58_CHASR</name>
<keyword evidence="3" id="KW-1185">Reference proteome</keyword>
<evidence type="ECO:0000256" key="1">
    <source>
        <dbReference type="SAM" id="MobiDB-lite"/>
    </source>
</evidence>
<organism evidence="2 3">
    <name type="scientific">Channa striata</name>
    <name type="common">Snakehead murrel</name>
    <name type="synonym">Ophicephalus striatus</name>
    <dbReference type="NCBI Taxonomy" id="64152"/>
    <lineage>
        <taxon>Eukaryota</taxon>
        <taxon>Metazoa</taxon>
        <taxon>Chordata</taxon>
        <taxon>Craniata</taxon>
        <taxon>Vertebrata</taxon>
        <taxon>Euteleostomi</taxon>
        <taxon>Actinopterygii</taxon>
        <taxon>Neopterygii</taxon>
        <taxon>Teleostei</taxon>
        <taxon>Neoteleostei</taxon>
        <taxon>Acanthomorphata</taxon>
        <taxon>Anabantaria</taxon>
        <taxon>Anabantiformes</taxon>
        <taxon>Channoidei</taxon>
        <taxon>Channidae</taxon>
        <taxon>Channa</taxon>
    </lineage>
</organism>
<comment type="caution">
    <text evidence="2">The sequence shown here is derived from an EMBL/GenBank/DDBJ whole genome shotgun (WGS) entry which is preliminary data.</text>
</comment>
<feature type="region of interest" description="Disordered" evidence="1">
    <location>
        <begin position="84"/>
        <end position="130"/>
    </location>
</feature>
<protein>
    <submittedName>
        <fullName evidence="2">Uncharacterized protein</fullName>
    </submittedName>
</protein>
<evidence type="ECO:0000313" key="3">
    <source>
        <dbReference type="Proteomes" id="UP001187415"/>
    </source>
</evidence>
<dbReference type="EMBL" id="JAUPFM010000012">
    <property type="protein sequence ID" value="KAK2835532.1"/>
    <property type="molecule type" value="Genomic_DNA"/>
</dbReference>
<feature type="compositionally biased region" description="Low complexity" evidence="1">
    <location>
        <begin position="92"/>
        <end position="106"/>
    </location>
</feature>
<evidence type="ECO:0000313" key="2">
    <source>
        <dbReference type="EMBL" id="KAK2835532.1"/>
    </source>
</evidence>
<accession>A0AA88MG58</accession>
<proteinExistence type="predicted"/>
<sequence>MSNFIPLSFRIGECWILFLSLVRLWYCQLKAPTRTTASKKGSGYVSALGPLGFTVLLRLNPCDPGLCGVNIECVGSEEIPGRAASDFSQEVPTTPAATARPADATTSLWLNTMADRNVPRPAQGGTEQSH</sequence>
<gene>
    <name evidence="2" type="ORF">Q5P01_016016</name>
</gene>